<evidence type="ECO:0000256" key="3">
    <source>
        <dbReference type="ARBA" id="ARBA00023163"/>
    </source>
</evidence>
<dbReference type="PANTHER" id="PTHR44846:SF1">
    <property type="entry name" value="MANNOSYL-D-GLYCERATE TRANSPORT_METABOLISM SYSTEM REPRESSOR MNGR-RELATED"/>
    <property type="match status" value="1"/>
</dbReference>
<dbReference type="InterPro" id="IPR000524">
    <property type="entry name" value="Tscrpt_reg_HTH_GntR"/>
</dbReference>
<evidence type="ECO:0000313" key="5">
    <source>
        <dbReference type="EMBL" id="GIJ50475.1"/>
    </source>
</evidence>
<dbReference type="GO" id="GO:0045892">
    <property type="term" value="P:negative regulation of DNA-templated transcription"/>
    <property type="evidence" value="ECO:0007669"/>
    <property type="project" value="TreeGrafter"/>
</dbReference>
<keyword evidence="1" id="KW-0805">Transcription regulation</keyword>
<dbReference type="InterPro" id="IPR050679">
    <property type="entry name" value="Bact_HTH_transcr_reg"/>
</dbReference>
<dbReference type="InterPro" id="IPR036390">
    <property type="entry name" value="WH_DNA-bd_sf"/>
</dbReference>
<organism evidence="5 6">
    <name type="scientific">Virgisporangium aliadipatigenens</name>
    <dbReference type="NCBI Taxonomy" id="741659"/>
    <lineage>
        <taxon>Bacteria</taxon>
        <taxon>Bacillati</taxon>
        <taxon>Actinomycetota</taxon>
        <taxon>Actinomycetes</taxon>
        <taxon>Micromonosporales</taxon>
        <taxon>Micromonosporaceae</taxon>
        <taxon>Virgisporangium</taxon>
    </lineage>
</organism>
<dbReference type="SMART" id="SM00345">
    <property type="entry name" value="HTH_GNTR"/>
    <property type="match status" value="1"/>
</dbReference>
<name>A0A8J3YV89_9ACTN</name>
<dbReference type="SUPFAM" id="SSF46785">
    <property type="entry name" value="Winged helix' DNA-binding domain"/>
    <property type="match status" value="1"/>
</dbReference>
<evidence type="ECO:0000259" key="4">
    <source>
        <dbReference type="PROSITE" id="PS50949"/>
    </source>
</evidence>
<dbReference type="EMBL" id="BOPF01000036">
    <property type="protein sequence ID" value="GIJ50475.1"/>
    <property type="molecule type" value="Genomic_DNA"/>
</dbReference>
<keyword evidence="2" id="KW-0238">DNA-binding</keyword>
<dbReference type="GO" id="GO:0003677">
    <property type="term" value="F:DNA binding"/>
    <property type="evidence" value="ECO:0007669"/>
    <property type="project" value="UniProtKB-KW"/>
</dbReference>
<evidence type="ECO:0000256" key="2">
    <source>
        <dbReference type="ARBA" id="ARBA00023125"/>
    </source>
</evidence>
<dbReference type="PROSITE" id="PS50949">
    <property type="entry name" value="HTH_GNTR"/>
    <property type="match status" value="1"/>
</dbReference>
<dbReference type="Proteomes" id="UP000619260">
    <property type="component" value="Unassembled WGS sequence"/>
</dbReference>
<reference evidence="5" key="1">
    <citation type="submission" date="2021-01" db="EMBL/GenBank/DDBJ databases">
        <title>Whole genome shotgun sequence of Virgisporangium aliadipatigenens NBRC 105644.</title>
        <authorList>
            <person name="Komaki H."/>
            <person name="Tamura T."/>
        </authorList>
    </citation>
    <scope>NUCLEOTIDE SEQUENCE</scope>
    <source>
        <strain evidence="5">NBRC 105644</strain>
    </source>
</reference>
<feature type="domain" description="HTH gntR-type" evidence="4">
    <location>
        <begin position="6"/>
        <end position="74"/>
    </location>
</feature>
<dbReference type="PANTHER" id="PTHR44846">
    <property type="entry name" value="MANNOSYL-D-GLYCERATE TRANSPORT/METABOLISM SYSTEM REPRESSOR MNGR-RELATED"/>
    <property type="match status" value="1"/>
</dbReference>
<keyword evidence="3" id="KW-0804">Transcription</keyword>
<dbReference type="Gene3D" id="1.10.10.10">
    <property type="entry name" value="Winged helix-like DNA-binding domain superfamily/Winged helix DNA-binding domain"/>
    <property type="match status" value="1"/>
</dbReference>
<dbReference type="AlphaFoldDB" id="A0A8J3YV89"/>
<sequence length="246" mass="26831">MEWPLMARYHEIAADLAAKILNGQYEPGAALPPQRELSATYRVTLMTLRQALRMLSDDGLVVQQPGKGTYVAPATMAYQLDTLRSLEEDLRDQGSEVRTEVLTQLVRRPPAAVAATLNLPVGRSALLLERVRHVGGRPGVHQVSWVVPTGLRETDFTKHSLYAALAGTGMVVARAAERIRPEALPGIVARILGEPQGTPVFVSDRTTYLLDGTPVVTDRATILGRVMEIRTERAAAGVSIRWQPPA</sequence>
<dbReference type="CDD" id="cd07377">
    <property type="entry name" value="WHTH_GntR"/>
    <property type="match status" value="1"/>
</dbReference>
<protein>
    <submittedName>
        <fullName evidence="5">Transcriptional regulator</fullName>
    </submittedName>
</protein>
<dbReference type="SUPFAM" id="SSF64288">
    <property type="entry name" value="Chorismate lyase-like"/>
    <property type="match status" value="1"/>
</dbReference>
<accession>A0A8J3YV89</accession>
<proteinExistence type="predicted"/>
<keyword evidence="6" id="KW-1185">Reference proteome</keyword>
<dbReference type="Pfam" id="PF00392">
    <property type="entry name" value="GntR"/>
    <property type="match status" value="1"/>
</dbReference>
<dbReference type="InterPro" id="IPR028978">
    <property type="entry name" value="Chorismate_lyase_/UTRA_dom_sf"/>
</dbReference>
<dbReference type="SMART" id="SM00866">
    <property type="entry name" value="UTRA"/>
    <property type="match status" value="1"/>
</dbReference>
<dbReference type="InterPro" id="IPR011663">
    <property type="entry name" value="UTRA"/>
</dbReference>
<dbReference type="Gene3D" id="3.40.1410.10">
    <property type="entry name" value="Chorismate lyase-like"/>
    <property type="match status" value="1"/>
</dbReference>
<dbReference type="Pfam" id="PF07702">
    <property type="entry name" value="UTRA"/>
    <property type="match status" value="1"/>
</dbReference>
<dbReference type="GO" id="GO:0003700">
    <property type="term" value="F:DNA-binding transcription factor activity"/>
    <property type="evidence" value="ECO:0007669"/>
    <property type="project" value="InterPro"/>
</dbReference>
<dbReference type="InterPro" id="IPR036388">
    <property type="entry name" value="WH-like_DNA-bd_sf"/>
</dbReference>
<evidence type="ECO:0000256" key="1">
    <source>
        <dbReference type="ARBA" id="ARBA00023015"/>
    </source>
</evidence>
<comment type="caution">
    <text evidence="5">The sequence shown here is derived from an EMBL/GenBank/DDBJ whole genome shotgun (WGS) entry which is preliminary data.</text>
</comment>
<gene>
    <name evidence="5" type="ORF">Val02_73610</name>
</gene>
<evidence type="ECO:0000313" key="6">
    <source>
        <dbReference type="Proteomes" id="UP000619260"/>
    </source>
</evidence>
<dbReference type="PRINTS" id="PR00035">
    <property type="entry name" value="HTHGNTR"/>
</dbReference>